<keyword evidence="1" id="KW-1133">Transmembrane helix</keyword>
<protein>
    <recommendedName>
        <fullName evidence="5">Type IV secretion system protein VirB2</fullName>
    </recommendedName>
</protein>
<proteinExistence type="predicted"/>
<accession>A0AA50HBR6</accession>
<dbReference type="AlphaFoldDB" id="A0AA50HBR6"/>
<reference evidence="3 4" key="1">
    <citation type="submission" date="2023-08" db="EMBL/GenBank/DDBJ databases">
        <title>Pathogen: clinical or host-associated sample.</title>
        <authorList>
            <person name="Hergert J."/>
            <person name="Casey R."/>
            <person name="Wagner J."/>
            <person name="Young E.L."/>
            <person name="Oakeson K.F."/>
        </authorList>
    </citation>
    <scope>NUCLEOTIDE SEQUENCE [LARGE SCALE GENOMIC DNA]</scope>
    <source>
        <strain evidence="3 4">1760953</strain>
        <plasmid evidence="3 4">unnamed7</plasmid>
    </source>
</reference>
<gene>
    <name evidence="3" type="ORF">Q9313_28660</name>
</gene>
<evidence type="ECO:0000256" key="1">
    <source>
        <dbReference type="SAM" id="Phobius"/>
    </source>
</evidence>
<geneLocation type="plasmid" evidence="3 4">
    <name>unnamed7</name>
</geneLocation>
<keyword evidence="1" id="KW-0472">Membrane</keyword>
<organism evidence="3 4">
    <name type="scientific">Shinella sumterensis</name>
    <dbReference type="NCBI Taxonomy" id="1967501"/>
    <lineage>
        <taxon>Bacteria</taxon>
        <taxon>Pseudomonadati</taxon>
        <taxon>Pseudomonadota</taxon>
        <taxon>Alphaproteobacteria</taxon>
        <taxon>Hyphomicrobiales</taxon>
        <taxon>Rhizobiaceae</taxon>
        <taxon>Shinella</taxon>
    </lineage>
</organism>
<dbReference type="RefSeq" id="WP_306041811.1">
    <property type="nucleotide sequence ID" value="NZ_CP132309.1"/>
</dbReference>
<feature type="transmembrane region" description="Helical" evidence="1">
    <location>
        <begin position="42"/>
        <end position="66"/>
    </location>
</feature>
<name>A0AA50HBR6_9HYPH</name>
<evidence type="ECO:0000313" key="3">
    <source>
        <dbReference type="EMBL" id="WLS01372.1"/>
    </source>
</evidence>
<sequence>MKTTLRAAARWTLASTLMFGASAAFAQEGLGDIATTVRTDTFGPIGDLLGAASFLGGLIAAIMAIWKLVQNHRNPHDPSSKPAQAIILGIAAALLVAVPSFLGVGVTTIFGSGADTSSIEGTLRSIN</sequence>
<dbReference type="Proteomes" id="UP001234585">
    <property type="component" value="Plasmid unnamed7"/>
</dbReference>
<feature type="transmembrane region" description="Helical" evidence="1">
    <location>
        <begin position="86"/>
        <end position="110"/>
    </location>
</feature>
<evidence type="ECO:0000313" key="4">
    <source>
        <dbReference type="Proteomes" id="UP001234585"/>
    </source>
</evidence>
<evidence type="ECO:0000256" key="2">
    <source>
        <dbReference type="SAM" id="SignalP"/>
    </source>
</evidence>
<keyword evidence="4" id="KW-1185">Reference proteome</keyword>
<keyword evidence="3" id="KW-0614">Plasmid</keyword>
<feature type="signal peptide" evidence="2">
    <location>
        <begin position="1"/>
        <end position="26"/>
    </location>
</feature>
<feature type="chain" id="PRO_5041381311" description="Type IV secretion system protein VirB2" evidence="2">
    <location>
        <begin position="27"/>
        <end position="127"/>
    </location>
</feature>
<evidence type="ECO:0008006" key="5">
    <source>
        <dbReference type="Google" id="ProtNLM"/>
    </source>
</evidence>
<dbReference type="EMBL" id="CP132309">
    <property type="protein sequence ID" value="WLS01372.1"/>
    <property type="molecule type" value="Genomic_DNA"/>
</dbReference>
<keyword evidence="1" id="KW-0812">Transmembrane</keyword>
<keyword evidence="2" id="KW-0732">Signal</keyword>